<feature type="transmembrane region" description="Helical" evidence="1">
    <location>
        <begin position="455"/>
        <end position="477"/>
    </location>
</feature>
<feature type="domain" description="DUF5857" evidence="2">
    <location>
        <begin position="257"/>
        <end position="419"/>
    </location>
</feature>
<keyword evidence="1" id="KW-0472">Membrane</keyword>
<dbReference type="EMBL" id="MK500478">
    <property type="protein sequence ID" value="QBK90352.1"/>
    <property type="molecule type" value="Genomic_DNA"/>
</dbReference>
<reference evidence="3" key="1">
    <citation type="journal article" date="2019" name="MBio">
        <title>Virus Genomes from Deep Sea Sediments Expand the Ocean Megavirome and Support Independent Origins of Viral Gigantism.</title>
        <authorList>
            <person name="Backstrom D."/>
            <person name="Yutin N."/>
            <person name="Jorgensen S.L."/>
            <person name="Dharamshi J."/>
            <person name="Homa F."/>
            <person name="Zaremba-Niedwiedzka K."/>
            <person name="Spang A."/>
            <person name="Wolf Y.I."/>
            <person name="Koonin E.V."/>
            <person name="Ettema T.J."/>
        </authorList>
    </citation>
    <scope>NUCLEOTIDE SEQUENCE</scope>
</reference>
<evidence type="ECO:0000259" key="2">
    <source>
        <dbReference type="Pfam" id="PF19175"/>
    </source>
</evidence>
<proteinExistence type="predicted"/>
<name>A0A481Z4H6_9VIRU</name>
<sequence>MTTLISCNRLKPDTSNICTDELPSSDPKHRDKGFATRTVPNSCTCFSYNNAFTFARAICDLVGQNEWILTSKHKHFPKCDPANEEFANGCGHCRSLSSESREINCSRIAYLGASTACCLRDFDFDRINQFCFDNIDEKRTCTPFRRNITTEDCQLDVASFCSGGDLPFTSTAWFERWIEPSEDTRGLPPCIYALNRNLFGNPYTPSVASGTPPGGEFFINVEGFNFGRDLLTEVFIKYNDLGFEIGASPGFPGYNDFQNTLYTICRTVPGLCNPKLPSICNDITTEDLTINPALISWCGCYMPDAEYQTFVDDFGITKECTPMCSQINAIKLATPSQTDVLRCKQNICIMDDITIALAESQIEGSINFVQLCGNCSGQSSCQCVISNVDIEIINSRLEGDVNITQLCGQATCVRTNPDETGSPRTLPVNCENPADNPFEQFENDMISAAEFKETMITLAIIVGFLLFVIVVFILAVFY</sequence>
<accession>A0A481Z4H6</accession>
<keyword evidence="1 3" id="KW-0812">Transmembrane</keyword>
<dbReference type="Pfam" id="PF19175">
    <property type="entry name" value="DUF5857"/>
    <property type="match status" value="1"/>
</dbReference>
<dbReference type="InterPro" id="IPR043875">
    <property type="entry name" value="DUF5857"/>
</dbReference>
<organism evidence="3">
    <name type="scientific">Pithovirus LCPAC103</name>
    <dbReference type="NCBI Taxonomy" id="2506588"/>
    <lineage>
        <taxon>Viruses</taxon>
        <taxon>Pithoviruses</taxon>
    </lineage>
</organism>
<gene>
    <name evidence="3" type="ORF">LCPAC103_00330</name>
</gene>
<protein>
    <submittedName>
        <fullName evidence="3">Transmembrane protein</fullName>
    </submittedName>
</protein>
<evidence type="ECO:0000313" key="3">
    <source>
        <dbReference type="EMBL" id="QBK90352.1"/>
    </source>
</evidence>
<keyword evidence="1" id="KW-1133">Transmembrane helix</keyword>
<evidence type="ECO:0000256" key="1">
    <source>
        <dbReference type="SAM" id="Phobius"/>
    </source>
</evidence>